<dbReference type="Pfam" id="PF21345">
    <property type="entry name" value="PcRGLX_2nd"/>
    <property type="match status" value="1"/>
</dbReference>
<feature type="domain" description="PcRGLX/YetA-like N-terminal RIFT barrel" evidence="2">
    <location>
        <begin position="16"/>
        <end position="81"/>
    </location>
</feature>
<evidence type="ECO:0000313" key="5">
    <source>
        <dbReference type="EMBL" id="RYP05176.1"/>
    </source>
</evidence>
<proteinExistence type="predicted"/>
<dbReference type="InterPro" id="IPR048331">
    <property type="entry name" value="PcRGLX/YetA_3rd"/>
</dbReference>
<accession>A0A4Q4TEG1</accession>
<evidence type="ECO:0000256" key="1">
    <source>
        <dbReference type="SAM" id="SignalP"/>
    </source>
</evidence>
<dbReference type="Pfam" id="PF21346">
    <property type="entry name" value="PcRGLX_3rd"/>
    <property type="match status" value="1"/>
</dbReference>
<feature type="chain" id="PRO_5020666453" description="Tat pathway signal sequence domain protein" evidence="1">
    <location>
        <begin position="22"/>
        <end position="908"/>
    </location>
</feature>
<feature type="domain" description="PcRGLX/YetA-like central beta-sandwich" evidence="3">
    <location>
        <begin position="108"/>
        <end position="476"/>
    </location>
</feature>
<dbReference type="PANTHER" id="PTHR40081:SF1">
    <property type="entry name" value="TAT PATHWAY SIGNAL SEQUENCE DOMAIN PROTEIN"/>
    <property type="match status" value="1"/>
</dbReference>
<dbReference type="InterPro" id="IPR045793">
    <property type="entry name" value="PcRGLX/YetA-like"/>
</dbReference>
<evidence type="ECO:0008006" key="7">
    <source>
        <dbReference type="Google" id="ProtNLM"/>
    </source>
</evidence>
<evidence type="ECO:0000259" key="3">
    <source>
        <dbReference type="Pfam" id="PF21345"/>
    </source>
</evidence>
<sequence length="908" mass="100664">MSRYLFAILGCLSLALGTTFGLPWSRGKHQPNSTLFTASSGGDEQVQLQSWVTAYWPDGSIKWTGHAISASDIVPDGYKIIASNQGAINESHSYPFIREARRQAESGVLVNDQDDKIVVNTGKLTVSFPKSGSVLVGMIQTSSGKTVGENGTLILRSQTGAADDGADSNQKPIQSLNFESDIEDVKAENSGPVRTLVTVRGKHRTTQAAASNHPEWLPFILRFYLYADSEAIRVVHTLVYDGEPDKDFISGIGIRLQVPLEGEELYNRHVRLAGVDGGVLSEAVKGITGLRRDPGEEVRKAQFEGSELPDPETWDTRVTSRLHWIPSWNDYNLAQLSPDGFTLRKRTKAGQSWVKIPGGTRAGGLAYLGGATRGGLAVGLRDFWKRYPTALDITNAASSSGEITLWLYSPSAPPMDLRPFHDGLGQDTYEDQLDALEITYEDWEGGYNTPYGIARTNEIFLFGFDETPPTETLSTLTGYLNEPPMLAADPQYLLQTNATGTYWATPSSTTGAAQTIEEHLDFLFSFYENQVSQRKWYGFWDHGDIMHTYDEDRHAWRYDIGGYAWDNSELSPDLFFWNYFMRTGRADVYRFAEHLTRHTGEVDVYHTGPFKGLGTRHGVQHWGDSAKQIRISTPIYRRYFYYLSGGDERVGELIDEVLDAEKAFLVVDPRRKVRQDNGTYVPDPTALQIDLGLDWSGLAAAWLTEYERHGPRWEEAKTKLFETMRSIANLTNGFVTGQALYNLHTGEISPPSTDAQNLGHVEVSHLSASFGLQEVIVQIMDHVGGDMPAGFEDAYLDYCYYYGATAAEQEARYGESFGRLSLKQGHSRLTAYVAHRLQNSTTAARAWKEFFELGTDGLLPDAPWATVSLTGSQVLAPVDEAAWLSTNAAALYGIAGIENLALIGNTLE</sequence>
<keyword evidence="1" id="KW-0732">Signal</keyword>
<feature type="signal peptide" evidence="1">
    <location>
        <begin position="1"/>
        <end position="21"/>
    </location>
</feature>
<dbReference type="Proteomes" id="UP000293360">
    <property type="component" value="Unassembled WGS sequence"/>
</dbReference>
<gene>
    <name evidence="5" type="ORF">DL764_003997</name>
</gene>
<dbReference type="AlphaFoldDB" id="A0A4Q4TEG1"/>
<dbReference type="InterPro" id="IPR048329">
    <property type="entry name" value="PcRGLX_1st"/>
</dbReference>
<dbReference type="PANTHER" id="PTHR40081">
    <property type="entry name" value="CONCANAVALIN A-LIKE LECTIN/GLUCANASE"/>
    <property type="match status" value="1"/>
</dbReference>
<keyword evidence="6" id="KW-1185">Reference proteome</keyword>
<reference evidence="5 6" key="1">
    <citation type="submission" date="2018-06" db="EMBL/GenBank/DDBJ databases">
        <title>Complete Genomes of Monosporascus.</title>
        <authorList>
            <person name="Robinson A.J."/>
            <person name="Natvig D.O."/>
        </authorList>
    </citation>
    <scope>NUCLEOTIDE SEQUENCE [LARGE SCALE GENOMIC DNA]</scope>
    <source>
        <strain evidence="5 6">CBS 110550</strain>
    </source>
</reference>
<evidence type="ECO:0000259" key="4">
    <source>
        <dbReference type="Pfam" id="PF21346"/>
    </source>
</evidence>
<comment type="caution">
    <text evidence="5">The sequence shown here is derived from an EMBL/GenBank/DDBJ whole genome shotgun (WGS) entry which is preliminary data.</text>
</comment>
<name>A0A4Q4TEG1_9PEZI</name>
<evidence type="ECO:0000259" key="2">
    <source>
        <dbReference type="Pfam" id="PF19501"/>
    </source>
</evidence>
<organism evidence="5 6">
    <name type="scientific">Monosporascus ibericus</name>
    <dbReference type="NCBI Taxonomy" id="155417"/>
    <lineage>
        <taxon>Eukaryota</taxon>
        <taxon>Fungi</taxon>
        <taxon>Dikarya</taxon>
        <taxon>Ascomycota</taxon>
        <taxon>Pezizomycotina</taxon>
        <taxon>Sordariomycetes</taxon>
        <taxon>Xylariomycetidae</taxon>
        <taxon>Xylariales</taxon>
        <taxon>Xylariales incertae sedis</taxon>
        <taxon>Monosporascus</taxon>
    </lineage>
</organism>
<dbReference type="EMBL" id="QJNU01000178">
    <property type="protein sequence ID" value="RYP05176.1"/>
    <property type="molecule type" value="Genomic_DNA"/>
</dbReference>
<evidence type="ECO:0000313" key="6">
    <source>
        <dbReference type="Proteomes" id="UP000293360"/>
    </source>
</evidence>
<feature type="domain" description="PcRGLX/YetA-like C-terminal alpha/alpha toroid" evidence="4">
    <location>
        <begin position="483"/>
        <end position="907"/>
    </location>
</feature>
<dbReference type="InterPro" id="IPR048330">
    <property type="entry name" value="PcRGLX/YetA_2nd"/>
</dbReference>
<dbReference type="Pfam" id="PF19501">
    <property type="entry name" value="PcRGLX_1st"/>
    <property type="match status" value="1"/>
</dbReference>
<dbReference type="OrthoDB" id="4798501at2759"/>
<protein>
    <recommendedName>
        <fullName evidence="7">Tat pathway signal sequence domain protein</fullName>
    </recommendedName>
</protein>